<evidence type="ECO:0000313" key="2">
    <source>
        <dbReference type="EMBL" id="KAF9439421.1"/>
    </source>
</evidence>
<accession>A0A9P5WX19</accession>
<feature type="non-terminal residue" evidence="2">
    <location>
        <position position="289"/>
    </location>
</feature>
<sequence>MYKKGVIHRDVSAYNGIITKTGGHIIDFDHSKISTRTTALPRAQTVLGLADRMRLSRDYDDESIQLAERVYGEEAAFLQRFENHDGMHTAQTLGWCTKDEPLYDRPVFTNRRPGKGYITGTPPFISPQLTPKVAHDGIHDGDSLWWVLFLILVSYTGPGTPRFRKISDPPGSNGPQDTSLAAGIKAAEDTRRDYFFLGDEAVLRDKKLELFQDKARLDQILKHVVSDYFSDLESLIVGWYNLLKCAWSWPCGYEYHYPHRKVRNLLQKTLEKIQASSEDEHKKYHAMIE</sequence>
<protein>
    <recommendedName>
        <fullName evidence="1">Protein kinase domain-containing protein</fullName>
    </recommendedName>
</protein>
<dbReference type="Proteomes" id="UP000807342">
    <property type="component" value="Unassembled WGS sequence"/>
</dbReference>
<gene>
    <name evidence="2" type="ORF">P691DRAFT_837585</name>
</gene>
<proteinExistence type="predicted"/>
<evidence type="ECO:0000259" key="1">
    <source>
        <dbReference type="PROSITE" id="PS50011"/>
    </source>
</evidence>
<dbReference type="AlphaFoldDB" id="A0A9P5WX19"/>
<organism evidence="2 3">
    <name type="scientific">Macrolepiota fuliginosa MF-IS2</name>
    <dbReference type="NCBI Taxonomy" id="1400762"/>
    <lineage>
        <taxon>Eukaryota</taxon>
        <taxon>Fungi</taxon>
        <taxon>Dikarya</taxon>
        <taxon>Basidiomycota</taxon>
        <taxon>Agaricomycotina</taxon>
        <taxon>Agaricomycetes</taxon>
        <taxon>Agaricomycetidae</taxon>
        <taxon>Agaricales</taxon>
        <taxon>Agaricineae</taxon>
        <taxon>Agaricaceae</taxon>
        <taxon>Macrolepiota</taxon>
    </lineage>
</organism>
<dbReference type="SUPFAM" id="SSF56112">
    <property type="entry name" value="Protein kinase-like (PK-like)"/>
    <property type="match status" value="1"/>
</dbReference>
<dbReference type="GO" id="GO:0005524">
    <property type="term" value="F:ATP binding"/>
    <property type="evidence" value="ECO:0007669"/>
    <property type="project" value="InterPro"/>
</dbReference>
<dbReference type="InterPro" id="IPR000719">
    <property type="entry name" value="Prot_kinase_dom"/>
</dbReference>
<comment type="caution">
    <text evidence="2">The sequence shown here is derived from an EMBL/GenBank/DDBJ whole genome shotgun (WGS) entry which is preliminary data.</text>
</comment>
<keyword evidence="3" id="KW-1185">Reference proteome</keyword>
<dbReference type="InterPro" id="IPR011009">
    <property type="entry name" value="Kinase-like_dom_sf"/>
</dbReference>
<dbReference type="PROSITE" id="PS50011">
    <property type="entry name" value="PROTEIN_KINASE_DOM"/>
    <property type="match status" value="1"/>
</dbReference>
<feature type="domain" description="Protein kinase" evidence="1">
    <location>
        <begin position="1"/>
        <end position="236"/>
    </location>
</feature>
<reference evidence="2" key="1">
    <citation type="submission" date="2020-11" db="EMBL/GenBank/DDBJ databases">
        <authorList>
            <consortium name="DOE Joint Genome Institute"/>
            <person name="Ahrendt S."/>
            <person name="Riley R."/>
            <person name="Andreopoulos W."/>
            <person name="Labutti K."/>
            <person name="Pangilinan J."/>
            <person name="Ruiz-Duenas F.J."/>
            <person name="Barrasa J.M."/>
            <person name="Sanchez-Garcia M."/>
            <person name="Camarero S."/>
            <person name="Miyauchi S."/>
            <person name="Serrano A."/>
            <person name="Linde D."/>
            <person name="Babiker R."/>
            <person name="Drula E."/>
            <person name="Ayuso-Fernandez I."/>
            <person name="Pacheco R."/>
            <person name="Padilla G."/>
            <person name="Ferreira P."/>
            <person name="Barriuso J."/>
            <person name="Kellner H."/>
            <person name="Castanera R."/>
            <person name="Alfaro M."/>
            <person name="Ramirez L."/>
            <person name="Pisabarro A.G."/>
            <person name="Kuo A."/>
            <person name="Tritt A."/>
            <person name="Lipzen A."/>
            <person name="He G."/>
            <person name="Yan M."/>
            <person name="Ng V."/>
            <person name="Cullen D."/>
            <person name="Martin F."/>
            <person name="Rosso M.-N."/>
            <person name="Henrissat B."/>
            <person name="Hibbett D."/>
            <person name="Martinez A.T."/>
            <person name="Grigoriev I.V."/>
        </authorList>
    </citation>
    <scope>NUCLEOTIDE SEQUENCE</scope>
    <source>
        <strain evidence="2">MF-IS2</strain>
    </source>
</reference>
<dbReference type="OrthoDB" id="312874at2759"/>
<dbReference type="EMBL" id="MU154365">
    <property type="protein sequence ID" value="KAF9439421.1"/>
    <property type="molecule type" value="Genomic_DNA"/>
</dbReference>
<name>A0A9P5WX19_9AGAR</name>
<evidence type="ECO:0000313" key="3">
    <source>
        <dbReference type="Proteomes" id="UP000807342"/>
    </source>
</evidence>
<dbReference type="GO" id="GO:0004672">
    <property type="term" value="F:protein kinase activity"/>
    <property type="evidence" value="ECO:0007669"/>
    <property type="project" value="InterPro"/>
</dbReference>